<evidence type="ECO:0000313" key="2">
    <source>
        <dbReference type="EMBL" id="AGB03845.1"/>
    </source>
</evidence>
<reference evidence="3" key="1">
    <citation type="submission" date="2011-12" db="EMBL/GenBank/DDBJ databases">
        <title>Complete sequence of Methanoregula formicicum SMSP.</title>
        <authorList>
            <person name="Lucas S."/>
            <person name="Han J."/>
            <person name="Lapidus A."/>
            <person name="Cheng J.-F."/>
            <person name="Goodwin L."/>
            <person name="Pitluck S."/>
            <person name="Peters L."/>
            <person name="Ovchinnikova G."/>
            <person name="Teshima H."/>
            <person name="Detter J.C."/>
            <person name="Han C."/>
            <person name="Tapia R."/>
            <person name="Land M."/>
            <person name="Hauser L."/>
            <person name="Kyrpides N."/>
            <person name="Ivanova N."/>
            <person name="Pagani I."/>
            <person name="Imachi H."/>
            <person name="Tamaki H."/>
            <person name="Sekiguchi Y."/>
            <person name="Kamagata Y."/>
            <person name="Cadillo-Quiroz H."/>
            <person name="Zinder S."/>
            <person name="Liu W.-T."/>
            <person name="Woyke T."/>
        </authorList>
    </citation>
    <scope>NUCLEOTIDE SEQUENCE [LARGE SCALE GENOMIC DNA]</scope>
    <source>
        <strain evidence="3">DSM 22288 / NBRC 105244 / SMSP</strain>
    </source>
</reference>
<dbReference type="Proteomes" id="UP000010824">
    <property type="component" value="Chromosome"/>
</dbReference>
<evidence type="ECO:0000313" key="3">
    <source>
        <dbReference type="Proteomes" id="UP000010824"/>
    </source>
</evidence>
<gene>
    <name evidence="2" type="ordered locus">Metfor_2863</name>
</gene>
<dbReference type="RefSeq" id="WP_015286807.1">
    <property type="nucleotide sequence ID" value="NC_019943.1"/>
</dbReference>
<feature type="region of interest" description="Disordered" evidence="1">
    <location>
        <begin position="42"/>
        <end position="62"/>
    </location>
</feature>
<dbReference type="AlphaFoldDB" id="L0HII8"/>
<evidence type="ECO:0000256" key="1">
    <source>
        <dbReference type="SAM" id="MobiDB-lite"/>
    </source>
</evidence>
<sequence length="62" mass="7222">MRPMQDVEKIGGPHISVYRTQEEFISIIKELMESPRTFSLDLENHSGKKKSRQFEETLKAIS</sequence>
<dbReference type="EMBL" id="CP003167">
    <property type="protein sequence ID" value="AGB03845.1"/>
    <property type="molecule type" value="Genomic_DNA"/>
</dbReference>
<accession>L0HII8</accession>
<organism evidence="2 3">
    <name type="scientific">Methanoregula formicica (strain DSM 22288 / NBRC 105244 / SMSP)</name>
    <dbReference type="NCBI Taxonomy" id="593750"/>
    <lineage>
        <taxon>Archaea</taxon>
        <taxon>Methanobacteriati</taxon>
        <taxon>Methanobacteriota</taxon>
        <taxon>Stenosarchaea group</taxon>
        <taxon>Methanomicrobia</taxon>
        <taxon>Methanomicrobiales</taxon>
        <taxon>Methanoregulaceae</taxon>
        <taxon>Methanoregula</taxon>
    </lineage>
</organism>
<proteinExistence type="predicted"/>
<dbReference type="HOGENOM" id="CLU_2893240_0_0_2"/>
<dbReference type="KEGG" id="mfo:Metfor_2863"/>
<protein>
    <submittedName>
        <fullName evidence="2">Uncharacterized protein</fullName>
    </submittedName>
</protein>
<name>L0HII8_METFS</name>
<reference evidence="2 3" key="2">
    <citation type="journal article" date="2014" name="Genome Announc.">
        <title>Complete Genome Sequence of Methanoregula formicica SMSPT, a Mesophilic Hydrogenotrophic Methanogen Isolated from a Methanogenic Upflow Anaerobic Sludge Blanket Reactor.</title>
        <authorList>
            <person name="Yamamoto K."/>
            <person name="Tamaki H."/>
            <person name="Cadillo-Quiroz H."/>
            <person name="Imachi H."/>
            <person name="Kyrpides N."/>
            <person name="Woyke T."/>
            <person name="Goodwin L."/>
            <person name="Zinder S.H."/>
            <person name="Kamagata Y."/>
            <person name="Liu W.T."/>
        </authorList>
    </citation>
    <scope>NUCLEOTIDE SEQUENCE [LARGE SCALE GENOMIC DNA]</scope>
    <source>
        <strain evidence="3">DSM 22288 / NBRC 105244 / SMSP</strain>
    </source>
</reference>
<keyword evidence="3" id="KW-1185">Reference proteome</keyword>
<dbReference type="STRING" id="593750.Metfor_2863"/>
<dbReference type="GeneID" id="14308646"/>
<dbReference type="InParanoid" id="L0HII8"/>